<dbReference type="GO" id="GO:0006281">
    <property type="term" value="P:DNA repair"/>
    <property type="evidence" value="ECO:0007669"/>
    <property type="project" value="UniProtKB-KW"/>
</dbReference>
<dbReference type="InterPro" id="IPR014144">
    <property type="entry name" value="LigD_PE_domain"/>
</dbReference>
<dbReference type="Pfam" id="PF01068">
    <property type="entry name" value="DNA_ligase_A_M"/>
    <property type="match status" value="1"/>
</dbReference>
<comment type="similarity">
    <text evidence="22">In the N-terminal section; belongs to the LigD polymerase family.</text>
</comment>
<comment type="catalytic activity">
    <reaction evidence="20">
        <text>ATP + (deoxyribonucleotide)n-3'-hydroxyl + 5'-phospho-(deoxyribonucleotide)m = (deoxyribonucleotide)n+m + AMP + diphosphate.</text>
        <dbReference type="EC" id="6.5.1.1"/>
    </reaction>
</comment>
<dbReference type="GO" id="GO:0005524">
    <property type="term" value="F:ATP binding"/>
    <property type="evidence" value="ECO:0007669"/>
    <property type="project" value="UniProtKB-KW"/>
</dbReference>
<evidence type="ECO:0000256" key="19">
    <source>
        <dbReference type="ARBA" id="ARBA00029943"/>
    </source>
</evidence>
<keyword evidence="26" id="KW-1185">Reference proteome</keyword>
<evidence type="ECO:0000256" key="5">
    <source>
        <dbReference type="ARBA" id="ARBA00022695"/>
    </source>
</evidence>
<evidence type="ECO:0000256" key="23">
    <source>
        <dbReference type="SAM" id="MobiDB-lite"/>
    </source>
</evidence>
<keyword evidence="9" id="KW-0227">DNA damage</keyword>
<evidence type="ECO:0000313" key="25">
    <source>
        <dbReference type="EMBL" id="MBB4906841.1"/>
    </source>
</evidence>
<evidence type="ECO:0000256" key="2">
    <source>
        <dbReference type="ARBA" id="ARBA00012727"/>
    </source>
</evidence>
<proteinExistence type="inferred from homology"/>
<name>A0A7W7VE34_9PSEU</name>
<dbReference type="CDD" id="cd04863">
    <property type="entry name" value="MtLigD_Pol_like"/>
    <property type="match status" value="1"/>
</dbReference>
<evidence type="ECO:0000256" key="12">
    <source>
        <dbReference type="ARBA" id="ARBA00022840"/>
    </source>
</evidence>
<keyword evidence="10" id="KW-0378">Hydrolase</keyword>
<feature type="compositionally biased region" description="Basic and acidic residues" evidence="23">
    <location>
        <begin position="1"/>
        <end position="15"/>
    </location>
</feature>
<dbReference type="EMBL" id="JACHJQ010000003">
    <property type="protein sequence ID" value="MBB4906841.1"/>
    <property type="molecule type" value="Genomic_DNA"/>
</dbReference>
<dbReference type="NCBIfam" id="TIGR02776">
    <property type="entry name" value="NHEJ_ligase_prk"/>
    <property type="match status" value="1"/>
</dbReference>
<dbReference type="GO" id="GO:0003677">
    <property type="term" value="F:DNA binding"/>
    <property type="evidence" value="ECO:0007669"/>
    <property type="project" value="UniProtKB-KW"/>
</dbReference>
<feature type="domain" description="ATP-dependent DNA ligase family profile" evidence="24">
    <location>
        <begin position="264"/>
        <end position="387"/>
    </location>
</feature>
<keyword evidence="18" id="KW-0511">Multifunctional enzyme</keyword>
<dbReference type="GO" id="GO:0004527">
    <property type="term" value="F:exonuclease activity"/>
    <property type="evidence" value="ECO:0007669"/>
    <property type="project" value="UniProtKB-KW"/>
</dbReference>
<dbReference type="SUPFAM" id="SSF50249">
    <property type="entry name" value="Nucleic acid-binding proteins"/>
    <property type="match status" value="1"/>
</dbReference>
<feature type="region of interest" description="Disordered" evidence="23">
    <location>
        <begin position="459"/>
        <end position="500"/>
    </location>
</feature>
<keyword evidence="5" id="KW-0548">Nucleotidyltransferase</keyword>
<evidence type="ECO:0000256" key="1">
    <source>
        <dbReference type="ARBA" id="ARBA00001936"/>
    </source>
</evidence>
<dbReference type="InterPro" id="IPR014146">
    <property type="entry name" value="LigD_ligase_dom"/>
</dbReference>
<evidence type="ECO:0000256" key="11">
    <source>
        <dbReference type="ARBA" id="ARBA00022839"/>
    </source>
</evidence>
<keyword evidence="17" id="KW-0464">Manganese</keyword>
<dbReference type="Gene3D" id="3.90.920.10">
    <property type="entry name" value="DNA primase, PRIM domain"/>
    <property type="match status" value="1"/>
</dbReference>
<evidence type="ECO:0000256" key="18">
    <source>
        <dbReference type="ARBA" id="ARBA00023268"/>
    </source>
</evidence>
<keyword evidence="3 25" id="KW-0436">Ligase</keyword>
<sequence>MAGLDEYRRKRDPAKTPEPVPADEPLPTGNNDTFVIQEHHATRLHWDVRLERDGVLVSWAVPRGLPDVPGDIRLAVHTEDHPMEYATFSGEIPKGEYGGGRMFIWDRGHYETLKWSDREVAVVFAGERAKGRYTFFRSGKDSKDWMVRRSEPPLRSGFQLLPELVEPMLASPGTLPEDESDWSYEFKWDGVRALARIEGGRLRLHSRKGNDITVTYPELRVLGEELGSTQVWLDGEIVALQDGRPSFPALQQRMHVQHDRQARSLANTVPVTYLIFDVLYLDGKSCVDLPFAERRALLEGLELRGPNWLVSPSYSGDGAAVVETARDQQLEGVIAKRLSSRYYPGRRTADWVKITEVLTLEVLIGGWRPGEGRRAGTIGSLMLGVPTDAGLRYVGQVGTGFTDEALAALHDRLKPLVCEENPFINQVPRERAKGATWVAPELVGEVEFRNWTPDGRLRAPSWRGLRSDKDAADLEPEATPGAELEDEPPWADDEPEEPQPQNVLVEVDGTRLRLSNLDKALYPGFSKAQVIDYYSRIAPFLLPHLIDRPVTLRRWPDGVLGQPFFEKNAARHAPEWLRKVRIETPGSTRGNETLDFVLLNDLPSLVWSANMAALELHIPQWKVDDAGERLTPDLVVFDLDPGPPATMVECCEVAMLLRDVLASHGLKAVAKTSGNKGMQLYAPITTTAVERTSEYAKAVAEHLAREHPKLVVARMAKDLRPRKVFIDWSQNNRYKTTIAPYSLRGRETPTASTPITWDEVANCRHPNDLTFTAKNVLSRVEEHGDLLKPLLVKKRPKLPELP</sequence>
<gene>
    <name evidence="25" type="ORF">FHR82_003061</name>
</gene>
<dbReference type="InterPro" id="IPR052171">
    <property type="entry name" value="NHEJ_LigD"/>
</dbReference>
<dbReference type="CDD" id="cd07971">
    <property type="entry name" value="OBF_DNA_ligase_LigD"/>
    <property type="match status" value="1"/>
</dbReference>
<keyword evidence="7" id="KW-0479">Metal-binding</keyword>
<dbReference type="GO" id="GO:0046872">
    <property type="term" value="F:metal ion binding"/>
    <property type="evidence" value="ECO:0007669"/>
    <property type="project" value="UniProtKB-KW"/>
</dbReference>
<evidence type="ECO:0000256" key="17">
    <source>
        <dbReference type="ARBA" id="ARBA00023211"/>
    </source>
</evidence>
<dbReference type="InterPro" id="IPR012309">
    <property type="entry name" value="DNA_ligase_ATP-dep_C"/>
</dbReference>
<keyword evidence="14" id="KW-0238">DNA-binding</keyword>
<dbReference type="InterPro" id="IPR012310">
    <property type="entry name" value="DNA_ligase_ATP-dep_cent"/>
</dbReference>
<dbReference type="GO" id="GO:0003910">
    <property type="term" value="F:DNA ligase (ATP) activity"/>
    <property type="evidence" value="ECO:0007669"/>
    <property type="project" value="UniProtKB-EC"/>
</dbReference>
<dbReference type="GO" id="GO:0006310">
    <property type="term" value="P:DNA recombination"/>
    <property type="evidence" value="ECO:0007669"/>
    <property type="project" value="UniProtKB-KW"/>
</dbReference>
<keyword evidence="6" id="KW-0540">Nuclease</keyword>
<dbReference type="Pfam" id="PF13298">
    <property type="entry name" value="LigD_N"/>
    <property type="match status" value="1"/>
</dbReference>
<keyword evidence="8" id="KW-0547">Nucleotide-binding</keyword>
<evidence type="ECO:0000256" key="6">
    <source>
        <dbReference type="ARBA" id="ARBA00022722"/>
    </source>
</evidence>
<dbReference type="CDD" id="cd07906">
    <property type="entry name" value="Adenylation_DNA_ligase_LigD_LigC"/>
    <property type="match status" value="1"/>
</dbReference>
<dbReference type="NCBIfam" id="TIGR02778">
    <property type="entry name" value="ligD_pol"/>
    <property type="match status" value="1"/>
</dbReference>
<comment type="cofactor">
    <cofactor evidence="1">
        <name>Mn(2+)</name>
        <dbReference type="ChEBI" id="CHEBI:29035"/>
    </cofactor>
</comment>
<protein>
    <recommendedName>
        <fullName evidence="2">DNA ligase (ATP)</fullName>
        <ecNumber evidence="2">6.5.1.1</ecNumber>
    </recommendedName>
    <alternativeName>
        <fullName evidence="19">NHEJ DNA polymerase</fullName>
    </alternativeName>
</protein>
<evidence type="ECO:0000256" key="3">
    <source>
        <dbReference type="ARBA" id="ARBA00022598"/>
    </source>
</evidence>
<feature type="region of interest" description="Disordered" evidence="23">
    <location>
        <begin position="1"/>
        <end position="32"/>
    </location>
</feature>
<keyword evidence="15" id="KW-0233">DNA recombination</keyword>
<keyword evidence="11" id="KW-0269">Exonuclease</keyword>
<evidence type="ECO:0000313" key="26">
    <source>
        <dbReference type="Proteomes" id="UP000520767"/>
    </source>
</evidence>
<keyword evidence="16" id="KW-0234">DNA repair</keyword>
<dbReference type="PROSITE" id="PS50160">
    <property type="entry name" value="DNA_LIGASE_A3"/>
    <property type="match status" value="1"/>
</dbReference>
<dbReference type="Pfam" id="PF21686">
    <property type="entry name" value="LigD_Prim-Pol"/>
    <property type="match status" value="1"/>
</dbReference>
<dbReference type="InterPro" id="IPR012340">
    <property type="entry name" value="NA-bd_OB-fold"/>
</dbReference>
<dbReference type="PANTHER" id="PTHR42705">
    <property type="entry name" value="BIFUNCTIONAL NON-HOMOLOGOUS END JOINING PROTEIN LIGD"/>
    <property type="match status" value="1"/>
</dbReference>
<evidence type="ECO:0000256" key="16">
    <source>
        <dbReference type="ARBA" id="ARBA00023204"/>
    </source>
</evidence>
<accession>A0A7W7VE34</accession>
<evidence type="ECO:0000256" key="15">
    <source>
        <dbReference type="ARBA" id="ARBA00023172"/>
    </source>
</evidence>
<evidence type="ECO:0000256" key="9">
    <source>
        <dbReference type="ARBA" id="ARBA00022763"/>
    </source>
</evidence>
<evidence type="ECO:0000256" key="8">
    <source>
        <dbReference type="ARBA" id="ARBA00022741"/>
    </source>
</evidence>
<feature type="compositionally biased region" description="Acidic residues" evidence="23">
    <location>
        <begin position="483"/>
        <end position="497"/>
    </location>
</feature>
<evidence type="ECO:0000256" key="7">
    <source>
        <dbReference type="ARBA" id="ARBA00022723"/>
    </source>
</evidence>
<dbReference type="Pfam" id="PF04679">
    <property type="entry name" value="DNA_ligase_A_C"/>
    <property type="match status" value="1"/>
</dbReference>
<dbReference type="Gene3D" id="2.40.50.140">
    <property type="entry name" value="Nucleic acid-binding proteins"/>
    <property type="match status" value="1"/>
</dbReference>
<evidence type="ECO:0000256" key="10">
    <source>
        <dbReference type="ARBA" id="ARBA00022801"/>
    </source>
</evidence>
<organism evidence="25 26">
    <name type="scientific">Actinophytocola algeriensis</name>
    <dbReference type="NCBI Taxonomy" id="1768010"/>
    <lineage>
        <taxon>Bacteria</taxon>
        <taxon>Bacillati</taxon>
        <taxon>Actinomycetota</taxon>
        <taxon>Actinomycetes</taxon>
        <taxon>Pseudonocardiales</taxon>
        <taxon>Pseudonocardiaceae</taxon>
    </lineage>
</organism>
<keyword evidence="13" id="KW-0239">DNA-directed DNA polymerase</keyword>
<dbReference type="RefSeq" id="WP_184810995.1">
    <property type="nucleotide sequence ID" value="NZ_JACHJQ010000003.1"/>
</dbReference>
<dbReference type="SUPFAM" id="SSF56091">
    <property type="entry name" value="DNA ligase/mRNA capping enzyme, catalytic domain"/>
    <property type="match status" value="1"/>
</dbReference>
<dbReference type="Gene3D" id="3.30.470.30">
    <property type="entry name" value="DNA ligase/mRNA capping enzyme"/>
    <property type="match status" value="1"/>
</dbReference>
<dbReference type="GO" id="GO:0003887">
    <property type="term" value="F:DNA-directed DNA polymerase activity"/>
    <property type="evidence" value="ECO:0007669"/>
    <property type="project" value="UniProtKB-KW"/>
</dbReference>
<dbReference type="Proteomes" id="UP000520767">
    <property type="component" value="Unassembled WGS sequence"/>
</dbReference>
<dbReference type="PANTHER" id="PTHR42705:SF2">
    <property type="entry name" value="BIFUNCTIONAL NON-HOMOLOGOUS END JOINING PROTEIN LIGD"/>
    <property type="match status" value="1"/>
</dbReference>
<dbReference type="NCBIfam" id="TIGR02777">
    <property type="entry name" value="LigD_PE_dom"/>
    <property type="match status" value="1"/>
</dbReference>
<dbReference type="Gene3D" id="3.30.1490.70">
    <property type="match status" value="1"/>
</dbReference>
<evidence type="ECO:0000256" key="13">
    <source>
        <dbReference type="ARBA" id="ARBA00022932"/>
    </source>
</evidence>
<evidence type="ECO:0000259" key="24">
    <source>
        <dbReference type="PROSITE" id="PS50160"/>
    </source>
</evidence>
<evidence type="ECO:0000256" key="22">
    <source>
        <dbReference type="ARBA" id="ARBA00049990"/>
    </source>
</evidence>
<dbReference type="NCBIfam" id="TIGR02779">
    <property type="entry name" value="NHEJ_ligase_lig"/>
    <property type="match status" value="1"/>
</dbReference>
<comment type="similarity">
    <text evidence="21">In the C-terminal section; belongs to the ATP-dependent DNA ligase family.</text>
</comment>
<dbReference type="AlphaFoldDB" id="A0A7W7VE34"/>
<dbReference type="InterPro" id="IPR014143">
    <property type="entry name" value="NHEJ_ligase_prk"/>
</dbReference>
<dbReference type="InterPro" id="IPR014145">
    <property type="entry name" value="LigD_pol_dom"/>
</dbReference>
<dbReference type="EC" id="6.5.1.1" evidence="2"/>
<comment type="caution">
    <text evidence="25">The sequence shown here is derived from an EMBL/GenBank/DDBJ whole genome shotgun (WGS) entry which is preliminary data.</text>
</comment>
<keyword evidence="12" id="KW-0067">ATP-binding</keyword>
<keyword evidence="4" id="KW-0808">Transferase</keyword>
<evidence type="ECO:0000256" key="21">
    <source>
        <dbReference type="ARBA" id="ARBA00049981"/>
    </source>
</evidence>
<evidence type="ECO:0000256" key="20">
    <source>
        <dbReference type="ARBA" id="ARBA00034003"/>
    </source>
</evidence>
<dbReference type="InterPro" id="IPR033649">
    <property type="entry name" value="MtLigD_Pol-like"/>
</dbReference>
<evidence type="ECO:0000256" key="4">
    <source>
        <dbReference type="ARBA" id="ARBA00022679"/>
    </source>
</evidence>
<reference evidence="25 26" key="1">
    <citation type="submission" date="2020-08" db="EMBL/GenBank/DDBJ databases">
        <title>Genomic Encyclopedia of Type Strains, Phase III (KMG-III): the genomes of soil and plant-associated and newly described type strains.</title>
        <authorList>
            <person name="Whitman W."/>
        </authorList>
    </citation>
    <scope>NUCLEOTIDE SEQUENCE [LARGE SCALE GENOMIC DNA]</scope>
    <source>
        <strain evidence="25 26">CECT 8960</strain>
    </source>
</reference>
<evidence type="ECO:0000256" key="14">
    <source>
        <dbReference type="ARBA" id="ARBA00023125"/>
    </source>
</evidence>